<evidence type="ECO:0000313" key="1">
    <source>
        <dbReference type="EMBL" id="PGH80387.1"/>
    </source>
</evidence>
<protein>
    <recommendedName>
        <fullName evidence="3">SIR2-like domain-containing protein</fullName>
    </recommendedName>
</protein>
<organism evidence="1 2">
    <name type="scientific">Bacillus thuringiensis</name>
    <dbReference type="NCBI Taxonomy" id="1428"/>
    <lineage>
        <taxon>Bacteria</taxon>
        <taxon>Bacillati</taxon>
        <taxon>Bacillota</taxon>
        <taxon>Bacilli</taxon>
        <taxon>Bacillales</taxon>
        <taxon>Bacillaceae</taxon>
        <taxon>Bacillus</taxon>
        <taxon>Bacillus cereus group</taxon>
    </lineage>
</organism>
<name>A0A9X7BVP6_BACTU</name>
<gene>
    <name evidence="1" type="ORF">CN899_21950</name>
</gene>
<proteinExistence type="predicted"/>
<reference evidence="1 2" key="1">
    <citation type="submission" date="2017-09" db="EMBL/GenBank/DDBJ databases">
        <title>Large-scale bioinformatics analysis of Bacillus genomes uncovers conserved roles of natural products in bacterial physiology.</title>
        <authorList>
            <consortium name="Agbiome Team Llc"/>
            <person name="Bleich R.M."/>
            <person name="Grubbs K.J."/>
            <person name="Santa Maria K.C."/>
            <person name="Allen S.E."/>
            <person name="Farag S."/>
            <person name="Shank E.A."/>
            <person name="Bowers A."/>
        </authorList>
    </citation>
    <scope>NUCLEOTIDE SEQUENCE [LARGE SCALE GENOMIC DNA]</scope>
    <source>
        <strain evidence="1 2">AFS058004</strain>
    </source>
</reference>
<dbReference type="InterPro" id="IPR029035">
    <property type="entry name" value="DHS-like_NAD/FAD-binding_dom"/>
</dbReference>
<dbReference type="SUPFAM" id="SSF52467">
    <property type="entry name" value="DHS-like NAD/FAD-binding domain"/>
    <property type="match status" value="1"/>
</dbReference>
<dbReference type="Proteomes" id="UP000222944">
    <property type="component" value="Unassembled WGS sequence"/>
</dbReference>
<dbReference type="Pfam" id="PF13289">
    <property type="entry name" value="SIR2_2"/>
    <property type="match status" value="1"/>
</dbReference>
<accession>A0A9X7BVP6</accession>
<comment type="caution">
    <text evidence="1">The sequence shown here is derived from an EMBL/GenBank/DDBJ whole genome shotgun (WGS) entry which is preliminary data.</text>
</comment>
<evidence type="ECO:0008006" key="3">
    <source>
        <dbReference type="Google" id="ProtNLM"/>
    </source>
</evidence>
<sequence>MNVDKKIINKQKNTIEIPDINKYKDIIKAAKTGNLIIFVGAGVSRLLGLPSWEDYALEVLKNAEEEGVIDSELSNLLKEKEDPKKILTISKMLMDEKEIVPRSAKEIFKFENTQKYKDVYEKLYSINAIYVTTNYDECLDILAIPSFDSDVSLSGTNLGDMSDLSEQTFKRKVIIDHTELLEAELKNGNVIHIHGSVKKEESMLVTLQDYLERYGTISKDTHPEVSVFLDQIFNSNYVVLFMGYGLEENEILEYMLSKTKTPSHTLTHYMLFPIGDEKKKMAELYKKYYSSYGVELIPYDTSGNNYDQLIPIIDEWSKVLSKVSEDRDFISKTIQIDNILECDDAAFEVRSKSILKEIATSESLAIHFFKNVNGTRWLKILKEKNFFNPENVPQPQKADGGYRVPYWVQGDYLKKIVNQDQLSNEEINEILEIIKTISSYEDKEGKKIDNYHVWNLFVDVLERIPNKYIDIEFLDVIKKWTNSMFSVDYISYNIAETLINKFLYSTDPKDIQKAEKIIECLVSLDFEKNEVRLGKNYFYTIFTNKKVQEIAKNCSIRLIEKIMQQLKEYLGNAEETKEFKYDGKSYTIKISKTKREYTIQIFEQNEMNYKMVIDKSEAEKFTEQVTNWIYTKFSKDKLQTGIKNVIQSMYFEINYKKIDSLQMEMRSSYNEGFELLLYFFKDLCNYKKGPQMEQFLYELINHEHLLFTKILLGVIGNNYVTYNKMFWSILEQEKDAIVFQDYHFEAELKVILEQLEKLSNEQKSILLNLIEKGPHNNITIENADIWRQRRLKALSHISSFEPIYLELKKKTKVDPELSSNVKITKSKFDQISSPLTQMKLSSMSNNDIANFLREFKGDKENGMATILSLGGSIKEFSKNYPQQVIKGIGSFINTDYYYISHIISGLRDAYGNKQVIDWQKLLEFILTYINRPKFWEGEDLINDIQKDYSYRHVLICICNLINKGAENKEWAFEYNQYKKAKEILLIIFREISDLEENNLVNNGISYFLNTVKGNALEALITMSVLSKSMGWINEWDDDFKLLYNRYLERNVGEAYVLFGIELVRFLYLDKDWTLEKINSIKIENENWSAFFMGYIYYIGNIDEDIYNAMKIHYEHAIEHPFKEKDLKRYIANHIALGYLREYEQDFKKGLYQKVMDAWDYTLIKEIIYVFARNTNYELNTYEKRKILDFWEEILQKYKDKPEEINELDKDLISKTTFLISTLDDINEINYALISKAIEFVNNDFYKVMELLCEKIKENDPLNKRRLIGKLMEKMVRNLTPTTTCSKENTKCLVEYLYASKDNDIFELANWICNTFVKNEIDFLRDTYLENNK</sequence>
<dbReference type="EMBL" id="NUFN01000032">
    <property type="protein sequence ID" value="PGH80387.1"/>
    <property type="molecule type" value="Genomic_DNA"/>
</dbReference>
<evidence type="ECO:0000313" key="2">
    <source>
        <dbReference type="Proteomes" id="UP000222944"/>
    </source>
</evidence>